<feature type="transmembrane region" description="Helical" evidence="1">
    <location>
        <begin position="39"/>
        <end position="58"/>
    </location>
</feature>
<accession>A0ABP6S871</accession>
<organism evidence="2 3">
    <name type="scientific">Streptomyces sannanensis</name>
    <dbReference type="NCBI Taxonomy" id="285536"/>
    <lineage>
        <taxon>Bacteria</taxon>
        <taxon>Bacillati</taxon>
        <taxon>Actinomycetota</taxon>
        <taxon>Actinomycetes</taxon>
        <taxon>Kitasatosporales</taxon>
        <taxon>Streptomycetaceae</taxon>
        <taxon>Streptomyces</taxon>
    </lineage>
</organism>
<evidence type="ECO:0000313" key="3">
    <source>
        <dbReference type="Proteomes" id="UP001499990"/>
    </source>
</evidence>
<dbReference type="Proteomes" id="UP001499990">
    <property type="component" value="Unassembled WGS sequence"/>
</dbReference>
<proteinExistence type="predicted"/>
<evidence type="ECO:0000313" key="2">
    <source>
        <dbReference type="EMBL" id="GAA3370573.1"/>
    </source>
</evidence>
<gene>
    <name evidence="2" type="ORF">GCM10020367_17730</name>
</gene>
<reference evidence="3" key="1">
    <citation type="journal article" date="2019" name="Int. J. Syst. Evol. Microbiol.">
        <title>The Global Catalogue of Microorganisms (GCM) 10K type strain sequencing project: providing services to taxonomists for standard genome sequencing and annotation.</title>
        <authorList>
            <consortium name="The Broad Institute Genomics Platform"/>
            <consortium name="The Broad Institute Genome Sequencing Center for Infectious Disease"/>
            <person name="Wu L."/>
            <person name="Ma J."/>
        </authorList>
    </citation>
    <scope>NUCLEOTIDE SEQUENCE [LARGE SCALE GENOMIC DNA]</scope>
    <source>
        <strain evidence="3">JCM 9651</strain>
    </source>
</reference>
<sequence>MINPMKAFYALSFGMRMSIGFAVTLIVAIILMATIPMQYAAPISAILGVILGIVVRNAESL</sequence>
<protein>
    <submittedName>
        <fullName evidence="2">Uncharacterized protein</fullName>
    </submittedName>
</protein>
<keyword evidence="1" id="KW-0472">Membrane</keyword>
<keyword evidence="1" id="KW-0812">Transmembrane</keyword>
<feature type="transmembrane region" description="Helical" evidence="1">
    <location>
        <begin position="7"/>
        <end position="33"/>
    </location>
</feature>
<comment type="caution">
    <text evidence="2">The sequence shown here is derived from an EMBL/GenBank/DDBJ whole genome shotgun (WGS) entry which is preliminary data.</text>
</comment>
<keyword evidence="3" id="KW-1185">Reference proteome</keyword>
<dbReference type="EMBL" id="BAAAYL010000001">
    <property type="protein sequence ID" value="GAA3370573.1"/>
    <property type="molecule type" value="Genomic_DNA"/>
</dbReference>
<name>A0ABP6S871_9ACTN</name>
<evidence type="ECO:0000256" key="1">
    <source>
        <dbReference type="SAM" id="Phobius"/>
    </source>
</evidence>
<keyword evidence="1" id="KW-1133">Transmembrane helix</keyword>